<dbReference type="PRINTS" id="PR00171">
    <property type="entry name" value="SUGRTRNSPORT"/>
</dbReference>
<keyword evidence="3 7" id="KW-0813">Transport</keyword>
<feature type="transmembrane region" description="Helical" evidence="8">
    <location>
        <begin position="173"/>
        <end position="192"/>
    </location>
</feature>
<dbReference type="SUPFAM" id="SSF103473">
    <property type="entry name" value="MFS general substrate transporter"/>
    <property type="match status" value="1"/>
</dbReference>
<keyword evidence="6 8" id="KW-0472">Membrane</keyword>
<dbReference type="PANTHER" id="PTHR48020:SF12">
    <property type="entry name" value="PROTON MYO-INOSITOL COTRANSPORTER"/>
    <property type="match status" value="1"/>
</dbReference>
<proteinExistence type="inferred from homology"/>
<dbReference type="EMBL" id="CP003229">
    <property type="protein sequence ID" value="AEW99281.1"/>
    <property type="molecule type" value="Genomic_DNA"/>
</dbReference>
<evidence type="ECO:0000256" key="2">
    <source>
        <dbReference type="ARBA" id="ARBA00010992"/>
    </source>
</evidence>
<feature type="transmembrane region" description="Helical" evidence="8">
    <location>
        <begin position="87"/>
        <end position="104"/>
    </location>
</feature>
<dbReference type="AlphaFoldDB" id="F8JMT3"/>
<dbReference type="KEGG" id="scy:SCATT_p10880"/>
<feature type="transmembrane region" description="Helical" evidence="8">
    <location>
        <begin position="295"/>
        <end position="316"/>
    </location>
</feature>
<dbReference type="Proteomes" id="UP000007842">
    <property type="component" value="Plasmid pSCATT"/>
</dbReference>
<keyword evidence="4 8" id="KW-0812">Transmembrane</keyword>
<protein>
    <submittedName>
        <fullName evidence="10">Sugar-transport integral membrane protein SugI</fullName>
    </submittedName>
</protein>
<feature type="domain" description="Major facilitator superfamily (MFS) profile" evidence="9">
    <location>
        <begin position="21"/>
        <end position="441"/>
    </location>
</feature>
<dbReference type="PANTHER" id="PTHR48020">
    <property type="entry name" value="PROTON MYO-INOSITOL COTRANSPORTER"/>
    <property type="match status" value="1"/>
</dbReference>
<dbReference type="PROSITE" id="PS00217">
    <property type="entry name" value="SUGAR_TRANSPORT_2"/>
    <property type="match status" value="1"/>
</dbReference>
<dbReference type="OrthoDB" id="9109650at2"/>
<reference evidence="11" key="1">
    <citation type="submission" date="2011-12" db="EMBL/GenBank/DDBJ databases">
        <title>Complete genome sequence of Streptomyces cattleya strain DSM 46488.</title>
        <authorList>
            <person name="Ou H.-Y."/>
            <person name="Li P."/>
            <person name="Zhao C."/>
            <person name="O'Hagan D."/>
            <person name="Deng Z."/>
        </authorList>
    </citation>
    <scope>NUCLEOTIDE SEQUENCE [LARGE SCALE GENOMIC DNA]</scope>
    <source>
        <strain evidence="11">ATCC 35852 / DSM 46488 / JCM 4925 / NBRC 14057 / NRRL 8057</strain>
        <plasmid evidence="11">Plasmid pSCATT</plasmid>
    </source>
</reference>
<keyword evidence="11" id="KW-1185">Reference proteome</keyword>
<dbReference type="PROSITE" id="PS50850">
    <property type="entry name" value="MFS"/>
    <property type="match status" value="1"/>
</dbReference>
<evidence type="ECO:0000313" key="10">
    <source>
        <dbReference type="EMBL" id="AEW99281.1"/>
    </source>
</evidence>
<dbReference type="InterPro" id="IPR003663">
    <property type="entry name" value="Sugar/inositol_transpt"/>
</dbReference>
<feature type="transmembrane region" description="Helical" evidence="8">
    <location>
        <begin position="323"/>
        <end position="344"/>
    </location>
</feature>
<feature type="transmembrane region" description="Helical" evidence="8">
    <location>
        <begin position="116"/>
        <end position="134"/>
    </location>
</feature>
<sequence length="469" mass="48769">MPTRIAARPPHRGVRRAGRPIAVAGAVVGVVYGYDTGSVSGALVFLSREFHLGPAAAGLVNSVLVLGSVLGALVAGRLADAVGRRTTMIAVAAAYAVFAALSALSPDVVVLDAVRFLLGVAIGVSIVVAPLFIAESSPARVRGAAVATYQVACVAGITLTYFLDWALAGGGHWRVMLGLSALPAALVVPPLLRLPDSPRWYVLTGRLDVAAEVLAATDPDVDPVAGTAAIARELAAERTGRGGALERLVRRPYRRATVFVLGMGFFCQITGVNAVTYYSPEIFRTLGFTGTGQTFFLPSLVELVSLAATVAALFVVDRAGRRDVLLTGIGTMTATLVALALLYGAGAGSWAGFAAVTIFTAAFNFGFGSLIWVYASEAFPARLRSLGASVMLTADLTANLLVAQFFPALLATAGPARTFAGFAALALAAFVFIAWLAPETKGRPLEEIRAYWRNGGRWDDPAAAPPARP</sequence>
<geneLocation type="plasmid" evidence="10 11">
    <name>pSCATT</name>
</geneLocation>
<gene>
    <name evidence="10" type="ordered locus">SCATT_p10880</name>
</gene>
<comment type="subcellular location">
    <subcellularLocation>
        <location evidence="1">Cell membrane</location>
        <topology evidence="1">Multi-pass membrane protein</topology>
    </subcellularLocation>
</comment>
<keyword evidence="5 8" id="KW-1133">Transmembrane helix</keyword>
<feature type="transmembrane region" description="Helical" evidence="8">
    <location>
        <begin position="350"/>
        <end position="374"/>
    </location>
</feature>
<organism evidence="10 11">
    <name type="scientific">Streptantibioticus cattleyicolor (strain ATCC 35852 / DSM 46488 / JCM 4925 / NBRC 14057 / NRRL 8057)</name>
    <name type="common">Streptomyces cattleya</name>
    <dbReference type="NCBI Taxonomy" id="1003195"/>
    <lineage>
        <taxon>Bacteria</taxon>
        <taxon>Bacillati</taxon>
        <taxon>Actinomycetota</taxon>
        <taxon>Actinomycetes</taxon>
        <taxon>Kitasatosporales</taxon>
        <taxon>Streptomycetaceae</taxon>
        <taxon>Streptantibioticus</taxon>
    </lineage>
</organism>
<evidence type="ECO:0000256" key="1">
    <source>
        <dbReference type="ARBA" id="ARBA00004651"/>
    </source>
</evidence>
<dbReference type="InterPro" id="IPR005828">
    <property type="entry name" value="MFS_sugar_transport-like"/>
</dbReference>
<feature type="transmembrane region" description="Helical" evidence="8">
    <location>
        <begin position="52"/>
        <end position="75"/>
    </location>
</feature>
<feature type="transmembrane region" description="Helical" evidence="8">
    <location>
        <begin position="386"/>
        <end position="406"/>
    </location>
</feature>
<evidence type="ECO:0000313" key="11">
    <source>
        <dbReference type="Proteomes" id="UP000007842"/>
    </source>
</evidence>
<feature type="transmembrane region" description="Helical" evidence="8">
    <location>
        <begin position="256"/>
        <end position="275"/>
    </location>
</feature>
<dbReference type="PATRIC" id="fig|1003195.11.peg.633"/>
<dbReference type="PROSITE" id="PS00216">
    <property type="entry name" value="SUGAR_TRANSPORT_1"/>
    <property type="match status" value="2"/>
</dbReference>
<dbReference type="KEGG" id="sct:SCAT_p0653"/>
<dbReference type="GO" id="GO:0022857">
    <property type="term" value="F:transmembrane transporter activity"/>
    <property type="evidence" value="ECO:0007669"/>
    <property type="project" value="InterPro"/>
</dbReference>
<evidence type="ECO:0000256" key="4">
    <source>
        <dbReference type="ARBA" id="ARBA00022692"/>
    </source>
</evidence>
<dbReference type="InterPro" id="IPR036259">
    <property type="entry name" value="MFS_trans_sf"/>
</dbReference>
<dbReference type="InterPro" id="IPR005829">
    <property type="entry name" value="Sugar_transporter_CS"/>
</dbReference>
<comment type="similarity">
    <text evidence="2 7">Belongs to the major facilitator superfamily. Sugar transporter (TC 2.A.1.1) family.</text>
</comment>
<dbReference type="Pfam" id="PF00083">
    <property type="entry name" value="Sugar_tr"/>
    <property type="match status" value="1"/>
</dbReference>
<evidence type="ECO:0000259" key="9">
    <source>
        <dbReference type="PROSITE" id="PS50850"/>
    </source>
</evidence>
<evidence type="ECO:0000256" key="3">
    <source>
        <dbReference type="ARBA" id="ARBA00022448"/>
    </source>
</evidence>
<dbReference type="InterPro" id="IPR020846">
    <property type="entry name" value="MFS_dom"/>
</dbReference>
<dbReference type="Gene3D" id="1.20.1250.20">
    <property type="entry name" value="MFS general substrate transporter like domains"/>
    <property type="match status" value="1"/>
</dbReference>
<evidence type="ECO:0000256" key="6">
    <source>
        <dbReference type="ARBA" id="ARBA00023136"/>
    </source>
</evidence>
<dbReference type="GO" id="GO:0005886">
    <property type="term" value="C:plasma membrane"/>
    <property type="evidence" value="ECO:0007669"/>
    <property type="project" value="UniProtKB-SubCell"/>
</dbReference>
<evidence type="ECO:0000256" key="7">
    <source>
        <dbReference type="RuleBase" id="RU003346"/>
    </source>
</evidence>
<feature type="transmembrane region" description="Helical" evidence="8">
    <location>
        <begin position="418"/>
        <end position="437"/>
    </location>
</feature>
<feature type="transmembrane region" description="Helical" evidence="8">
    <location>
        <begin position="21"/>
        <end position="46"/>
    </location>
</feature>
<accession>G8XEC7</accession>
<dbReference type="InterPro" id="IPR050814">
    <property type="entry name" value="Myo-inositol_Transporter"/>
</dbReference>
<evidence type="ECO:0000256" key="5">
    <source>
        <dbReference type="ARBA" id="ARBA00022989"/>
    </source>
</evidence>
<feature type="transmembrane region" description="Helical" evidence="8">
    <location>
        <begin position="146"/>
        <end position="167"/>
    </location>
</feature>
<accession>F8JMT3</accession>
<dbReference type="NCBIfam" id="TIGR00879">
    <property type="entry name" value="SP"/>
    <property type="match status" value="1"/>
</dbReference>
<dbReference type="RefSeq" id="WP_014151108.1">
    <property type="nucleotide sequence ID" value="NC_016113.1"/>
</dbReference>
<evidence type="ECO:0000256" key="8">
    <source>
        <dbReference type="SAM" id="Phobius"/>
    </source>
</evidence>
<name>F8JMT3_STREN</name>
<dbReference type="HOGENOM" id="CLU_001265_30_5_11"/>
<keyword evidence="10" id="KW-0614">Plasmid</keyword>